<evidence type="ECO:0000313" key="2">
    <source>
        <dbReference type="Proteomes" id="UP000218181"/>
    </source>
</evidence>
<proteinExistence type="predicted"/>
<dbReference type="EMBL" id="JXJU01000025">
    <property type="protein sequence ID" value="PCR98748.1"/>
    <property type="molecule type" value="Genomic_DNA"/>
</dbReference>
<organism evidence="1 2">
    <name type="scientific">Lactococcus fujiensis JCM 16395</name>
    <dbReference type="NCBI Taxonomy" id="1291764"/>
    <lineage>
        <taxon>Bacteria</taxon>
        <taxon>Bacillati</taxon>
        <taxon>Bacillota</taxon>
        <taxon>Bacilli</taxon>
        <taxon>Lactobacillales</taxon>
        <taxon>Streptococcaceae</taxon>
        <taxon>Lactococcus</taxon>
    </lineage>
</organism>
<comment type="caution">
    <text evidence="1">The sequence shown here is derived from an EMBL/GenBank/DDBJ whole genome shotgun (WGS) entry which is preliminary data.</text>
</comment>
<reference evidence="1 2" key="1">
    <citation type="submission" date="2014-12" db="EMBL/GenBank/DDBJ databases">
        <title>Draft genome sequences of 10 type strains of Lactococcus.</title>
        <authorList>
            <person name="Sun Z."/>
            <person name="Zhong Z."/>
            <person name="Liu W."/>
            <person name="Zhang W."/>
            <person name="Zhang H."/>
        </authorList>
    </citation>
    <scope>NUCLEOTIDE SEQUENCE [LARGE SCALE GENOMIC DNA]</scope>
    <source>
        <strain evidence="1 2">JCM 16395</strain>
    </source>
</reference>
<protein>
    <submittedName>
        <fullName evidence="1">Uncharacterized protein</fullName>
    </submittedName>
</protein>
<accession>A0A2A5RI60</accession>
<dbReference type="Proteomes" id="UP000218181">
    <property type="component" value="Unassembled WGS sequence"/>
</dbReference>
<evidence type="ECO:0000313" key="1">
    <source>
        <dbReference type="EMBL" id="PCR98748.1"/>
    </source>
</evidence>
<gene>
    <name evidence="1" type="ORF">RT41_GL000928</name>
</gene>
<keyword evidence="2" id="KW-1185">Reference proteome</keyword>
<name>A0A2A5RI60_9LACT</name>
<dbReference type="AlphaFoldDB" id="A0A2A5RI60"/>
<sequence length="41" mass="4905">MENLIMRLDSDKQFQKDLNELEKDLKIEKICEKADILLNLI</sequence>